<dbReference type="AlphaFoldDB" id="A0A3N2CY62"/>
<dbReference type="InterPro" id="IPR000683">
    <property type="entry name" value="Gfo/Idh/MocA-like_OxRdtase_N"/>
</dbReference>
<evidence type="ECO:0000259" key="3">
    <source>
        <dbReference type="Pfam" id="PF01408"/>
    </source>
</evidence>
<organism evidence="5 6">
    <name type="scientific">Nocardioides aurantiacus</name>
    <dbReference type="NCBI Taxonomy" id="86796"/>
    <lineage>
        <taxon>Bacteria</taxon>
        <taxon>Bacillati</taxon>
        <taxon>Actinomycetota</taxon>
        <taxon>Actinomycetes</taxon>
        <taxon>Propionibacteriales</taxon>
        <taxon>Nocardioidaceae</taxon>
        <taxon>Nocardioides</taxon>
    </lineage>
</organism>
<evidence type="ECO:0000313" key="6">
    <source>
        <dbReference type="Proteomes" id="UP000281738"/>
    </source>
</evidence>
<comment type="caution">
    <text evidence="5">The sequence shown here is derived from an EMBL/GenBank/DDBJ whole genome shotgun (WGS) entry which is preliminary data.</text>
</comment>
<dbReference type="GO" id="GO:0016491">
    <property type="term" value="F:oxidoreductase activity"/>
    <property type="evidence" value="ECO:0007669"/>
    <property type="project" value="UniProtKB-KW"/>
</dbReference>
<evidence type="ECO:0000313" key="5">
    <source>
        <dbReference type="EMBL" id="ROR92467.1"/>
    </source>
</evidence>
<keyword evidence="2" id="KW-0560">Oxidoreductase</keyword>
<gene>
    <name evidence="5" type="ORF">EDD33_3357</name>
</gene>
<dbReference type="Gene3D" id="3.40.50.720">
    <property type="entry name" value="NAD(P)-binding Rossmann-like Domain"/>
    <property type="match status" value="1"/>
</dbReference>
<reference evidence="5 6" key="1">
    <citation type="submission" date="2018-11" db="EMBL/GenBank/DDBJ databases">
        <title>Sequencing the genomes of 1000 actinobacteria strains.</title>
        <authorList>
            <person name="Klenk H.-P."/>
        </authorList>
    </citation>
    <scope>NUCLEOTIDE SEQUENCE [LARGE SCALE GENOMIC DNA]</scope>
    <source>
        <strain evidence="5 6">DSM 12652</strain>
    </source>
</reference>
<proteinExistence type="inferred from homology"/>
<dbReference type="Proteomes" id="UP000281738">
    <property type="component" value="Unassembled WGS sequence"/>
</dbReference>
<dbReference type="PANTHER" id="PTHR22604:SF105">
    <property type="entry name" value="TRANS-1,2-DIHYDROBENZENE-1,2-DIOL DEHYDROGENASE"/>
    <property type="match status" value="1"/>
</dbReference>
<sequence>MDTTSTTIGWGVLAPGRIAHNFVRDLTQVPDARLVASGSRSLERAEAFAAQHGGRAHGSYAELVADPEVDVVYVASPHTLHEEHTMLALDAGKAVLCEKPMTLDAAATQRLVDAAAERGLFLMEAMWMACNPVVRRITSLLGTPEAPGEHGVARQVHADLGFVVDRDPSDRLLDPSLGGGALLDMGIYPLTFAHLVLGEPEQLVGVAGLSDRGVDLDVAIAGRYAGGATAALTASMSVNSPRTASVATTTGRFDLEHDFHSPTRVLWTAYDGKAGTSTWLEGEEPVIGRGYGNEVVEVHRCLRAGALTSELAPPARTVSLARQMDDLLAQVGVSYDG</sequence>
<dbReference type="GO" id="GO:0000166">
    <property type="term" value="F:nucleotide binding"/>
    <property type="evidence" value="ECO:0007669"/>
    <property type="project" value="InterPro"/>
</dbReference>
<dbReference type="RefSeq" id="WP_123392107.1">
    <property type="nucleotide sequence ID" value="NZ_RKHO01000001.1"/>
</dbReference>
<dbReference type="InterPro" id="IPR055170">
    <property type="entry name" value="GFO_IDH_MocA-like_dom"/>
</dbReference>
<dbReference type="SUPFAM" id="SSF55347">
    <property type="entry name" value="Glyceraldehyde-3-phosphate dehydrogenase-like, C-terminal domain"/>
    <property type="match status" value="1"/>
</dbReference>
<dbReference type="SUPFAM" id="SSF51735">
    <property type="entry name" value="NAD(P)-binding Rossmann-fold domains"/>
    <property type="match status" value="1"/>
</dbReference>
<dbReference type="Gene3D" id="3.30.360.10">
    <property type="entry name" value="Dihydrodipicolinate Reductase, domain 2"/>
    <property type="match status" value="1"/>
</dbReference>
<comment type="similarity">
    <text evidence="1">Belongs to the Gfo/Idh/MocA family.</text>
</comment>
<name>A0A3N2CY62_9ACTN</name>
<protein>
    <submittedName>
        <fullName evidence="5">Putative dehydrogenase</fullName>
    </submittedName>
</protein>
<feature type="domain" description="GFO/IDH/MocA-like oxidoreductase" evidence="4">
    <location>
        <begin position="148"/>
        <end position="253"/>
    </location>
</feature>
<evidence type="ECO:0000259" key="4">
    <source>
        <dbReference type="Pfam" id="PF22725"/>
    </source>
</evidence>
<dbReference type="InterPro" id="IPR036291">
    <property type="entry name" value="NAD(P)-bd_dom_sf"/>
</dbReference>
<dbReference type="Pfam" id="PF01408">
    <property type="entry name" value="GFO_IDH_MocA"/>
    <property type="match status" value="1"/>
</dbReference>
<feature type="domain" description="Gfo/Idh/MocA-like oxidoreductase N-terminal" evidence="3">
    <location>
        <begin position="15"/>
        <end position="123"/>
    </location>
</feature>
<dbReference type="OrthoDB" id="9815825at2"/>
<dbReference type="InterPro" id="IPR050984">
    <property type="entry name" value="Gfo/Idh/MocA_domain"/>
</dbReference>
<evidence type="ECO:0000256" key="2">
    <source>
        <dbReference type="ARBA" id="ARBA00023002"/>
    </source>
</evidence>
<dbReference type="Pfam" id="PF22725">
    <property type="entry name" value="GFO_IDH_MocA_C3"/>
    <property type="match status" value="1"/>
</dbReference>
<keyword evidence="6" id="KW-1185">Reference proteome</keyword>
<accession>A0A3N2CY62</accession>
<dbReference type="PANTHER" id="PTHR22604">
    <property type="entry name" value="OXIDOREDUCTASES"/>
    <property type="match status" value="1"/>
</dbReference>
<evidence type="ECO:0000256" key="1">
    <source>
        <dbReference type="ARBA" id="ARBA00010928"/>
    </source>
</evidence>
<dbReference type="EMBL" id="RKHO01000001">
    <property type="protein sequence ID" value="ROR92467.1"/>
    <property type="molecule type" value="Genomic_DNA"/>
</dbReference>